<name>A0A225B1L9_TALAT</name>
<organism evidence="9 10">
    <name type="scientific">Talaromyces atroroseus</name>
    <dbReference type="NCBI Taxonomy" id="1441469"/>
    <lineage>
        <taxon>Eukaryota</taxon>
        <taxon>Fungi</taxon>
        <taxon>Dikarya</taxon>
        <taxon>Ascomycota</taxon>
        <taxon>Pezizomycotina</taxon>
        <taxon>Eurotiomycetes</taxon>
        <taxon>Eurotiomycetidae</taxon>
        <taxon>Eurotiales</taxon>
        <taxon>Trichocomaceae</taxon>
        <taxon>Talaromyces</taxon>
        <taxon>Talaromyces sect. Trachyspermi</taxon>
    </lineage>
</organism>
<keyword evidence="10" id="KW-1185">Reference proteome</keyword>
<dbReference type="InterPro" id="IPR008011">
    <property type="entry name" value="Complex1_LYR_dom"/>
</dbReference>
<keyword evidence="3" id="KW-0809">Transit peptide</keyword>
<dbReference type="Proteomes" id="UP000214365">
    <property type="component" value="Unassembled WGS sequence"/>
</dbReference>
<dbReference type="PANTHER" id="PTHR13675:SF0">
    <property type="entry name" value="LYR MOTIF-CONTAINING PROTEIN 2"/>
    <property type="match status" value="1"/>
</dbReference>
<dbReference type="InterPro" id="IPR045293">
    <property type="entry name" value="Complex1_LYR_LYRM2"/>
</dbReference>
<evidence type="ECO:0000256" key="7">
    <source>
        <dbReference type="SAM" id="MobiDB-lite"/>
    </source>
</evidence>
<dbReference type="RefSeq" id="XP_020124725.1">
    <property type="nucleotide sequence ID" value="XM_020259886.1"/>
</dbReference>
<sequence>MLPKSMLSIRPSPRFLTSIASNTQPVASSSSATSSASNQAAGPRNSRLKKPALTLDQFIQRQRVLSFWREIIRAVHKIPPSSTRTEMRDYARTEFDRNKGVQDAAHIRYLLSAGKTEFDTMRRYIDELASMNR</sequence>
<dbReference type="STRING" id="1441469.A0A225B1L9"/>
<evidence type="ECO:0000313" key="10">
    <source>
        <dbReference type="Proteomes" id="UP000214365"/>
    </source>
</evidence>
<evidence type="ECO:0000259" key="8">
    <source>
        <dbReference type="Pfam" id="PF05347"/>
    </source>
</evidence>
<feature type="domain" description="Complex 1 LYR protein" evidence="8">
    <location>
        <begin position="62"/>
        <end position="119"/>
    </location>
</feature>
<comment type="similarity">
    <text evidence="2">Belongs to the complex I LYR family.</text>
</comment>
<evidence type="ECO:0000256" key="3">
    <source>
        <dbReference type="ARBA" id="ARBA00022946"/>
    </source>
</evidence>
<evidence type="ECO:0000256" key="6">
    <source>
        <dbReference type="ARBA" id="ARBA00044735"/>
    </source>
</evidence>
<comment type="function">
    <text evidence="6">Involved in efficient integration of the N-module into mitochondrial respiratory chain complex I.</text>
</comment>
<reference evidence="9 10" key="1">
    <citation type="submission" date="2015-06" db="EMBL/GenBank/DDBJ databases">
        <title>Talaromyces atroroseus IBT 11181 draft genome.</title>
        <authorList>
            <person name="Rasmussen K.B."/>
            <person name="Rasmussen S."/>
            <person name="Petersen B."/>
            <person name="Sicheritz-Ponten T."/>
            <person name="Mortensen U.H."/>
            <person name="Thrane U."/>
        </authorList>
    </citation>
    <scope>NUCLEOTIDE SEQUENCE [LARGE SCALE GENOMIC DNA]</scope>
    <source>
        <strain evidence="9 10">IBT 11181</strain>
    </source>
</reference>
<evidence type="ECO:0000256" key="1">
    <source>
        <dbReference type="ARBA" id="ARBA00004173"/>
    </source>
</evidence>
<accession>A0A225B1L9</accession>
<dbReference type="CDD" id="cd20262">
    <property type="entry name" value="Complex1_LYR_LYRM2"/>
    <property type="match status" value="1"/>
</dbReference>
<comment type="caution">
    <text evidence="9">The sequence shown here is derived from an EMBL/GenBank/DDBJ whole genome shotgun (WGS) entry which is preliminary data.</text>
</comment>
<gene>
    <name evidence="9" type="ORF">UA08_00115</name>
</gene>
<protein>
    <recommendedName>
        <fullName evidence="5">LYR motif-containing protein 2</fullName>
    </recommendedName>
</protein>
<evidence type="ECO:0000256" key="2">
    <source>
        <dbReference type="ARBA" id="ARBA00009508"/>
    </source>
</evidence>
<dbReference type="EMBL" id="LFMY01000001">
    <property type="protein sequence ID" value="OKL64604.1"/>
    <property type="molecule type" value="Genomic_DNA"/>
</dbReference>
<proteinExistence type="inferred from homology"/>
<feature type="region of interest" description="Disordered" evidence="7">
    <location>
        <begin position="22"/>
        <end position="48"/>
    </location>
</feature>
<evidence type="ECO:0000256" key="5">
    <source>
        <dbReference type="ARBA" id="ARBA00026235"/>
    </source>
</evidence>
<dbReference type="Pfam" id="PF05347">
    <property type="entry name" value="Complex1_LYR"/>
    <property type="match status" value="1"/>
</dbReference>
<keyword evidence="4" id="KW-0496">Mitochondrion</keyword>
<comment type="subcellular location">
    <subcellularLocation>
        <location evidence="1">Mitochondrion</location>
    </subcellularLocation>
</comment>
<dbReference type="GO" id="GO:0005739">
    <property type="term" value="C:mitochondrion"/>
    <property type="evidence" value="ECO:0007669"/>
    <property type="project" value="UniProtKB-SubCell"/>
</dbReference>
<dbReference type="GeneID" id="30999870"/>
<dbReference type="PANTHER" id="PTHR13675">
    <property type="entry name" value="LYR MOTIF-CONTAINING PROTEIN 2"/>
    <property type="match status" value="1"/>
</dbReference>
<dbReference type="AlphaFoldDB" id="A0A225B1L9"/>
<dbReference type="OrthoDB" id="74240at2759"/>
<evidence type="ECO:0000313" key="9">
    <source>
        <dbReference type="EMBL" id="OKL64604.1"/>
    </source>
</evidence>
<evidence type="ECO:0000256" key="4">
    <source>
        <dbReference type="ARBA" id="ARBA00023128"/>
    </source>
</evidence>
<feature type="compositionally biased region" description="Low complexity" evidence="7">
    <location>
        <begin position="27"/>
        <end position="41"/>
    </location>
</feature>